<evidence type="ECO:0000313" key="2">
    <source>
        <dbReference type="EMBL" id="GMH02063.1"/>
    </source>
</evidence>
<dbReference type="Proteomes" id="UP001279734">
    <property type="component" value="Unassembled WGS sequence"/>
</dbReference>
<reference evidence="2" key="1">
    <citation type="submission" date="2023-05" db="EMBL/GenBank/DDBJ databases">
        <title>Nepenthes gracilis genome sequencing.</title>
        <authorList>
            <person name="Fukushima K."/>
        </authorList>
    </citation>
    <scope>NUCLEOTIDE SEQUENCE</scope>
    <source>
        <strain evidence="2">SING2019-196</strain>
    </source>
</reference>
<evidence type="ECO:0000313" key="3">
    <source>
        <dbReference type="Proteomes" id="UP001279734"/>
    </source>
</evidence>
<keyword evidence="1" id="KW-0812">Transmembrane</keyword>
<accession>A0AAD3S0D6</accession>
<protein>
    <submittedName>
        <fullName evidence="2">Uncharacterized protein</fullName>
    </submittedName>
</protein>
<keyword evidence="3" id="KW-1185">Reference proteome</keyword>
<proteinExistence type="predicted"/>
<comment type="caution">
    <text evidence="2">The sequence shown here is derived from an EMBL/GenBank/DDBJ whole genome shotgun (WGS) entry which is preliminary data.</text>
</comment>
<keyword evidence="1" id="KW-0472">Membrane</keyword>
<dbReference type="AlphaFoldDB" id="A0AAD3S0D6"/>
<evidence type="ECO:0000256" key="1">
    <source>
        <dbReference type="SAM" id="Phobius"/>
    </source>
</evidence>
<dbReference type="EMBL" id="BSYO01000003">
    <property type="protein sequence ID" value="GMH02063.1"/>
    <property type="molecule type" value="Genomic_DNA"/>
</dbReference>
<name>A0AAD3S0D6_NEPGR</name>
<keyword evidence="1" id="KW-1133">Transmembrane helix</keyword>
<feature type="transmembrane region" description="Helical" evidence="1">
    <location>
        <begin position="20"/>
        <end position="37"/>
    </location>
</feature>
<organism evidence="2 3">
    <name type="scientific">Nepenthes gracilis</name>
    <name type="common">Slender pitcher plant</name>
    <dbReference type="NCBI Taxonomy" id="150966"/>
    <lineage>
        <taxon>Eukaryota</taxon>
        <taxon>Viridiplantae</taxon>
        <taxon>Streptophyta</taxon>
        <taxon>Embryophyta</taxon>
        <taxon>Tracheophyta</taxon>
        <taxon>Spermatophyta</taxon>
        <taxon>Magnoliopsida</taxon>
        <taxon>eudicotyledons</taxon>
        <taxon>Gunneridae</taxon>
        <taxon>Pentapetalae</taxon>
        <taxon>Caryophyllales</taxon>
        <taxon>Nepenthaceae</taxon>
        <taxon>Nepenthes</taxon>
    </lineage>
</organism>
<gene>
    <name evidence="2" type="ORF">Nepgr_003902</name>
</gene>
<sequence length="96" mass="10275">MKLTLLPRCCCPSISSDALSLLMLNAGLGFLTGLVILPDMTFSGGMLCPIGPSLVWLGSYCLCARNKVTLFAECLTMLLRLEDAGGEQQMAAADMW</sequence>